<accession>A0AAV6HQ29</accession>
<dbReference type="InterPro" id="IPR001680">
    <property type="entry name" value="WD40_rpt"/>
</dbReference>
<keyword evidence="2" id="KW-0677">Repeat</keyword>
<dbReference type="PROSITE" id="PS50294">
    <property type="entry name" value="WD_REPEATS_REGION"/>
    <property type="match status" value="3"/>
</dbReference>
<dbReference type="InterPro" id="IPR036322">
    <property type="entry name" value="WD40_repeat_dom_sf"/>
</dbReference>
<dbReference type="AlphaFoldDB" id="A0AAV6HQ29"/>
<dbReference type="Pfam" id="PF00400">
    <property type="entry name" value="WD40"/>
    <property type="match status" value="4"/>
</dbReference>
<evidence type="ECO:0000256" key="2">
    <source>
        <dbReference type="ARBA" id="ARBA00022737"/>
    </source>
</evidence>
<dbReference type="InterPro" id="IPR015943">
    <property type="entry name" value="WD40/YVTN_repeat-like_dom_sf"/>
</dbReference>
<dbReference type="FunFam" id="2.130.10.10:FF:000403">
    <property type="entry name" value="PH-interacting protein isoform X1"/>
    <property type="match status" value="1"/>
</dbReference>
<keyword evidence="1 3" id="KW-0853">WD repeat</keyword>
<dbReference type="InterPro" id="IPR052060">
    <property type="entry name" value="Bromo_WD_repeat"/>
</dbReference>
<feature type="repeat" description="WD" evidence="3">
    <location>
        <begin position="227"/>
        <end position="271"/>
    </location>
</feature>
<dbReference type="PANTHER" id="PTHR16266">
    <property type="entry name" value="WD REPEAT DOMAIN 9"/>
    <property type="match status" value="1"/>
</dbReference>
<comment type="caution">
    <text evidence="5">The sequence shown here is derived from an EMBL/GenBank/DDBJ whole genome shotgun (WGS) entry which is preliminary data.</text>
</comment>
<dbReference type="SUPFAM" id="SSF50978">
    <property type="entry name" value="WD40 repeat-like"/>
    <property type="match status" value="1"/>
</dbReference>
<proteinExistence type="predicted"/>
<keyword evidence="6" id="KW-1185">Reference proteome</keyword>
<feature type="region of interest" description="Disordered" evidence="4">
    <location>
        <begin position="1"/>
        <end position="21"/>
    </location>
</feature>
<name>A0AAV6HQ29_9ERIC</name>
<dbReference type="GO" id="GO:0007010">
    <property type="term" value="P:cytoskeleton organization"/>
    <property type="evidence" value="ECO:0007669"/>
    <property type="project" value="TreeGrafter"/>
</dbReference>
<gene>
    <name evidence="5" type="ORF">RHGRI_035532</name>
</gene>
<dbReference type="GO" id="GO:0005634">
    <property type="term" value="C:nucleus"/>
    <property type="evidence" value="ECO:0007669"/>
    <property type="project" value="TreeGrafter"/>
</dbReference>
<evidence type="ECO:0000256" key="1">
    <source>
        <dbReference type="ARBA" id="ARBA00022574"/>
    </source>
</evidence>
<organism evidence="5 6">
    <name type="scientific">Rhododendron griersonianum</name>
    <dbReference type="NCBI Taxonomy" id="479676"/>
    <lineage>
        <taxon>Eukaryota</taxon>
        <taxon>Viridiplantae</taxon>
        <taxon>Streptophyta</taxon>
        <taxon>Embryophyta</taxon>
        <taxon>Tracheophyta</taxon>
        <taxon>Spermatophyta</taxon>
        <taxon>Magnoliopsida</taxon>
        <taxon>eudicotyledons</taxon>
        <taxon>Gunneridae</taxon>
        <taxon>Pentapetalae</taxon>
        <taxon>asterids</taxon>
        <taxon>Ericales</taxon>
        <taxon>Ericaceae</taxon>
        <taxon>Ericoideae</taxon>
        <taxon>Rhodoreae</taxon>
        <taxon>Rhododendron</taxon>
    </lineage>
</organism>
<dbReference type="GO" id="GO:0008360">
    <property type="term" value="P:regulation of cell shape"/>
    <property type="evidence" value="ECO:0007669"/>
    <property type="project" value="TreeGrafter"/>
</dbReference>
<reference evidence="5 6" key="1">
    <citation type="submission" date="2020-08" db="EMBL/GenBank/DDBJ databases">
        <title>Plant Genome Project.</title>
        <authorList>
            <person name="Zhang R.-G."/>
        </authorList>
    </citation>
    <scope>NUCLEOTIDE SEQUENCE [LARGE SCALE GENOMIC DNA]</scope>
    <source>
        <strain evidence="5">WSP0</strain>
        <tissue evidence="5">Leaf</tissue>
    </source>
</reference>
<sequence length="523" mass="57709">MLSNHQNNEARTLSSGQARDRYPHIEKDHLVELLKRLILNAGPTLNSMGGRSAPSAVDVPTLLGTGSFSLLASDQKEVKKQLKPLPAYLRWPHMQADQVRGLTLREIGGGFPKHHRAPSIHFACYTVAKPLTMVQKMQNIKKLRGHRDAVYCAIFDRLGRYVITGSDDRLVKIWSMETAFCLASCRGHEGDITDLAVTSNNALVASASNDYSIRVWRIPDGYPISVLRGHIGAVTAIAFSPRHNSVYQLLSSSDDGTCRIWDARVSRCSLRDERTSNIGFSAGKSHGSSSNNAPSSSNGVQSHQILCCTYNADGTVFVTGSSDTFARVPLSKTSFDQFLPCIYCHSLVWSAVKFYNDSDQPNHEIDVLAGHENDVNYVQFCGCAVAPRSSMPDSRNSRFNNDNIVTCLRDGSAIIWVPKSRKSHGKAGCWTRAYHLKVPPPPVPPQPPRGGPRQRLLPTPRGVNMIVWSLDNRFVLAAIMDCRICVWNAGDGSLVHSLTGHSQSHGLREMLYQACPMSLIQYN</sequence>
<evidence type="ECO:0000256" key="4">
    <source>
        <dbReference type="SAM" id="MobiDB-lite"/>
    </source>
</evidence>
<dbReference type="SMART" id="SM00320">
    <property type="entry name" value="WD40"/>
    <property type="match status" value="6"/>
</dbReference>
<dbReference type="Gene3D" id="2.130.10.10">
    <property type="entry name" value="YVTN repeat-like/Quinoprotein amine dehydrogenase"/>
    <property type="match status" value="3"/>
</dbReference>
<dbReference type="InterPro" id="IPR020472">
    <property type="entry name" value="WD40_PAC1"/>
</dbReference>
<dbReference type="EMBL" id="JACTNZ010000013">
    <property type="protein sequence ID" value="KAG5514162.1"/>
    <property type="molecule type" value="Genomic_DNA"/>
</dbReference>
<dbReference type="CDD" id="cd00200">
    <property type="entry name" value="WD40"/>
    <property type="match status" value="1"/>
</dbReference>
<feature type="repeat" description="WD" evidence="3">
    <location>
        <begin position="143"/>
        <end position="184"/>
    </location>
</feature>
<feature type="repeat" description="WD" evidence="3">
    <location>
        <begin position="185"/>
        <end position="226"/>
    </location>
</feature>
<evidence type="ECO:0000313" key="5">
    <source>
        <dbReference type="EMBL" id="KAG5514162.1"/>
    </source>
</evidence>
<evidence type="ECO:0000313" key="6">
    <source>
        <dbReference type="Proteomes" id="UP000823749"/>
    </source>
</evidence>
<dbReference type="GO" id="GO:0006357">
    <property type="term" value="P:regulation of transcription by RNA polymerase II"/>
    <property type="evidence" value="ECO:0007669"/>
    <property type="project" value="TreeGrafter"/>
</dbReference>
<dbReference type="PRINTS" id="PR00320">
    <property type="entry name" value="GPROTEINBRPT"/>
</dbReference>
<dbReference type="PANTHER" id="PTHR16266:SF17">
    <property type="entry name" value="BRWD3"/>
    <property type="match status" value="1"/>
</dbReference>
<dbReference type="Proteomes" id="UP000823749">
    <property type="component" value="Chromosome 13"/>
</dbReference>
<protein>
    <submittedName>
        <fullName evidence="5">Uncharacterized protein</fullName>
    </submittedName>
</protein>
<feature type="compositionally biased region" description="Polar residues" evidence="4">
    <location>
        <begin position="1"/>
        <end position="17"/>
    </location>
</feature>
<evidence type="ECO:0000256" key="3">
    <source>
        <dbReference type="PROSITE-ProRule" id="PRU00221"/>
    </source>
</evidence>
<dbReference type="PROSITE" id="PS50082">
    <property type="entry name" value="WD_REPEATS_2"/>
    <property type="match status" value="3"/>
</dbReference>